<protein>
    <recommendedName>
        <fullName evidence="6">Transposase-associated domain-containing protein</fullName>
    </recommendedName>
</protein>
<accession>A0A9D4WHL2</accession>
<sequence length="514" mass="60184">MDKEWKKENPASKEYQNGLDFFLDYAYTKGNPRGKEILCPCVNCYNTNWLTRNEVRNHLIAFGFQKGYDVWVRHGEKKLKPDDLNDNYMNHEEDQIDDIYGLLHERFRDVVQEENEVNVGLNEDAKKFYNLVEEAKQDLYPGCKNFSKLSFTIRLYLLKCLYGWSNISFNTLLELLREAMPSLNIPDTFSKTKGMIRDLGLDYKKIDACPNDCMIYWKNHENDTSCHVCGVPWWNEDVKGDDKVEKSHKSHKKVIEVADLDILQSDIVETLCQFETISPPSFFDIMVHLPIHLVNKVRMGGPVQFRWMYFPERYLGKLKGYVRNKSRPEGSIAEGYLVEECLTFCSRYFHSGVETRFTRITRNSDICDPHERESSSSCLNVGHPIGGKRKGEAISLDCKSRSLAHRYILFNHEDVQKFIRCDWFEVEEEKYGMTCVYFNKRCYVDDPFVLASQVHQCFYIQDPSDANKHYVMKSIPRDFFNMNEQSDSNLHQSYDYDLSDHAVNLASNDEICEV</sequence>
<dbReference type="EMBL" id="JAMSHJ010000005">
    <property type="protein sequence ID" value="KAI5402944.1"/>
    <property type="molecule type" value="Genomic_DNA"/>
</dbReference>
<name>A0A9D4WHL2_PEA</name>
<dbReference type="InterPro" id="IPR025452">
    <property type="entry name" value="DUF4218"/>
</dbReference>
<evidence type="ECO:0008006" key="6">
    <source>
        <dbReference type="Google" id="ProtNLM"/>
    </source>
</evidence>
<feature type="domain" description="DUF4216" evidence="1">
    <location>
        <begin position="419"/>
        <end position="468"/>
    </location>
</feature>
<dbReference type="InterPro" id="IPR029480">
    <property type="entry name" value="Transpos_assoc"/>
</dbReference>
<organism evidence="4 5">
    <name type="scientific">Pisum sativum</name>
    <name type="common">Garden pea</name>
    <name type="synonym">Lathyrus oleraceus</name>
    <dbReference type="NCBI Taxonomy" id="3888"/>
    <lineage>
        <taxon>Eukaryota</taxon>
        <taxon>Viridiplantae</taxon>
        <taxon>Streptophyta</taxon>
        <taxon>Embryophyta</taxon>
        <taxon>Tracheophyta</taxon>
        <taxon>Spermatophyta</taxon>
        <taxon>Magnoliopsida</taxon>
        <taxon>eudicotyledons</taxon>
        <taxon>Gunneridae</taxon>
        <taxon>Pentapetalae</taxon>
        <taxon>rosids</taxon>
        <taxon>fabids</taxon>
        <taxon>Fabales</taxon>
        <taxon>Fabaceae</taxon>
        <taxon>Papilionoideae</taxon>
        <taxon>50 kb inversion clade</taxon>
        <taxon>NPAAA clade</taxon>
        <taxon>Hologalegina</taxon>
        <taxon>IRL clade</taxon>
        <taxon>Fabeae</taxon>
        <taxon>Lathyrus</taxon>
    </lineage>
</organism>
<proteinExistence type="predicted"/>
<feature type="domain" description="DUF4218" evidence="2">
    <location>
        <begin position="253"/>
        <end position="363"/>
    </location>
</feature>
<comment type="caution">
    <text evidence="4">The sequence shown here is derived from an EMBL/GenBank/DDBJ whole genome shotgun (WGS) entry which is preliminary data.</text>
</comment>
<evidence type="ECO:0000313" key="5">
    <source>
        <dbReference type="Proteomes" id="UP001058974"/>
    </source>
</evidence>
<reference evidence="4 5" key="1">
    <citation type="journal article" date="2022" name="Nat. Genet.">
        <title>Improved pea reference genome and pan-genome highlight genomic features and evolutionary characteristics.</title>
        <authorList>
            <person name="Yang T."/>
            <person name="Liu R."/>
            <person name="Luo Y."/>
            <person name="Hu S."/>
            <person name="Wang D."/>
            <person name="Wang C."/>
            <person name="Pandey M.K."/>
            <person name="Ge S."/>
            <person name="Xu Q."/>
            <person name="Li N."/>
            <person name="Li G."/>
            <person name="Huang Y."/>
            <person name="Saxena R.K."/>
            <person name="Ji Y."/>
            <person name="Li M."/>
            <person name="Yan X."/>
            <person name="He Y."/>
            <person name="Liu Y."/>
            <person name="Wang X."/>
            <person name="Xiang C."/>
            <person name="Varshney R.K."/>
            <person name="Ding H."/>
            <person name="Gao S."/>
            <person name="Zong X."/>
        </authorList>
    </citation>
    <scope>NUCLEOTIDE SEQUENCE [LARGE SCALE GENOMIC DNA]</scope>
    <source>
        <strain evidence="4 5">cv. Zhongwan 6</strain>
    </source>
</reference>
<keyword evidence="5" id="KW-1185">Reference proteome</keyword>
<evidence type="ECO:0000259" key="2">
    <source>
        <dbReference type="Pfam" id="PF13960"/>
    </source>
</evidence>
<dbReference type="InterPro" id="IPR025312">
    <property type="entry name" value="DUF4216"/>
</dbReference>
<dbReference type="Pfam" id="PF13963">
    <property type="entry name" value="Transpos_assoc"/>
    <property type="match status" value="1"/>
</dbReference>
<dbReference type="Pfam" id="PF13960">
    <property type="entry name" value="DUF4218"/>
    <property type="match status" value="1"/>
</dbReference>
<gene>
    <name evidence="4" type="ORF">KIW84_050514</name>
</gene>
<dbReference type="Pfam" id="PF13952">
    <property type="entry name" value="DUF4216"/>
    <property type="match status" value="1"/>
</dbReference>
<evidence type="ECO:0000313" key="4">
    <source>
        <dbReference type="EMBL" id="KAI5402944.1"/>
    </source>
</evidence>
<dbReference type="PANTHER" id="PTHR48258">
    <property type="entry name" value="DUF4218 DOMAIN-CONTAINING PROTEIN-RELATED"/>
    <property type="match status" value="1"/>
</dbReference>
<evidence type="ECO:0000259" key="1">
    <source>
        <dbReference type="Pfam" id="PF13952"/>
    </source>
</evidence>
<dbReference type="Gramene" id="Psat05G0051400-T1">
    <property type="protein sequence ID" value="KAI5402944.1"/>
    <property type="gene ID" value="KIW84_050514"/>
</dbReference>
<evidence type="ECO:0000259" key="3">
    <source>
        <dbReference type="Pfam" id="PF13963"/>
    </source>
</evidence>
<feature type="domain" description="Transposase-associated" evidence="3">
    <location>
        <begin position="3"/>
        <end position="76"/>
    </location>
</feature>
<dbReference type="Proteomes" id="UP001058974">
    <property type="component" value="Chromosome 5"/>
</dbReference>
<dbReference type="PANTHER" id="PTHR48258:SF8">
    <property type="entry name" value="DUF4216 DOMAIN-CONTAINING PROTEIN"/>
    <property type="match status" value="1"/>
</dbReference>
<dbReference type="AlphaFoldDB" id="A0A9D4WHL2"/>